<dbReference type="InterPro" id="IPR005672">
    <property type="entry name" value="Phosphate_PstA"/>
</dbReference>
<dbReference type="Pfam" id="PF00528">
    <property type="entry name" value="BPD_transp_1"/>
    <property type="match status" value="1"/>
</dbReference>
<dbReference type="GO" id="GO:0035435">
    <property type="term" value="P:phosphate ion transmembrane transport"/>
    <property type="evidence" value="ECO:0007669"/>
    <property type="project" value="InterPro"/>
</dbReference>
<protein>
    <recommendedName>
        <fullName evidence="8">Phosphate transport system permease protein PstA</fullName>
    </recommendedName>
</protein>
<dbReference type="InterPro" id="IPR035906">
    <property type="entry name" value="MetI-like_sf"/>
</dbReference>
<comment type="similarity">
    <text evidence="2 8">Belongs to the binding-protein-dependent transport system permease family. CysTW subfamily.</text>
</comment>
<feature type="transmembrane region" description="Helical" evidence="8">
    <location>
        <begin position="192"/>
        <end position="217"/>
    </location>
</feature>
<feature type="domain" description="ABC transmembrane type-1" evidence="9">
    <location>
        <begin position="64"/>
        <end position="267"/>
    </location>
</feature>
<evidence type="ECO:0000256" key="2">
    <source>
        <dbReference type="ARBA" id="ARBA00007069"/>
    </source>
</evidence>
<dbReference type="PROSITE" id="PS50928">
    <property type="entry name" value="ABC_TM1"/>
    <property type="match status" value="1"/>
</dbReference>
<evidence type="ECO:0000256" key="5">
    <source>
        <dbReference type="ARBA" id="ARBA00022692"/>
    </source>
</evidence>
<dbReference type="Gene3D" id="1.10.3720.10">
    <property type="entry name" value="MetI-like"/>
    <property type="match status" value="1"/>
</dbReference>
<proteinExistence type="inferred from homology"/>
<sequence>MSKKKKNSFITLWSFISLVIVISIILFVFSFIFIKGFRVINLNFLTKRPSGFPPGSEGGIYPAIMGTLYLVLISGVVASILAISTSIYCRFYCTSKRYKAIISLCIQCIAGIPSIVLGLFGYSFLVLNLNLGKSLLSAGITLGIMIFPYIEIRIEKLFNEIPKDMIEASYSLGVSKSYTILKIVIPHSFRDIVSSITMACGFAMGATSPIILTGAVLSAPMPKSILSPFMALPSHLYMLLGEGISVENAYGTTLVLLAMVLVLNIISLVLTIGKRSEDINIEER</sequence>
<evidence type="ECO:0000256" key="3">
    <source>
        <dbReference type="ARBA" id="ARBA00022448"/>
    </source>
</evidence>
<gene>
    <name evidence="10" type="ORF">SAMN02745196_02455</name>
</gene>
<dbReference type="OrthoDB" id="9785113at2"/>
<evidence type="ECO:0000256" key="7">
    <source>
        <dbReference type="ARBA" id="ARBA00023136"/>
    </source>
</evidence>
<keyword evidence="4 8" id="KW-1003">Cell membrane</keyword>
<feature type="transmembrane region" description="Helical" evidence="8">
    <location>
        <begin position="12"/>
        <end position="40"/>
    </location>
</feature>
<organism evidence="10 11">
    <name type="scientific">Clostridium collagenovorans DSM 3089</name>
    <dbReference type="NCBI Taxonomy" id="1121306"/>
    <lineage>
        <taxon>Bacteria</taxon>
        <taxon>Bacillati</taxon>
        <taxon>Bacillota</taxon>
        <taxon>Clostridia</taxon>
        <taxon>Eubacteriales</taxon>
        <taxon>Clostridiaceae</taxon>
        <taxon>Clostridium</taxon>
    </lineage>
</organism>
<dbReference type="GO" id="GO:0005886">
    <property type="term" value="C:plasma membrane"/>
    <property type="evidence" value="ECO:0007669"/>
    <property type="project" value="UniProtKB-SubCell"/>
</dbReference>
<dbReference type="CDD" id="cd06261">
    <property type="entry name" value="TM_PBP2"/>
    <property type="match status" value="1"/>
</dbReference>
<keyword evidence="3" id="KW-0813">Transport</keyword>
<dbReference type="SUPFAM" id="SSF161098">
    <property type="entry name" value="MetI-like"/>
    <property type="match status" value="1"/>
</dbReference>
<dbReference type="GO" id="GO:0005315">
    <property type="term" value="F:phosphate transmembrane transporter activity"/>
    <property type="evidence" value="ECO:0007669"/>
    <property type="project" value="InterPro"/>
</dbReference>
<reference evidence="10 11" key="1">
    <citation type="submission" date="2016-11" db="EMBL/GenBank/DDBJ databases">
        <authorList>
            <person name="Jaros S."/>
            <person name="Januszkiewicz K."/>
            <person name="Wedrychowicz H."/>
        </authorList>
    </citation>
    <scope>NUCLEOTIDE SEQUENCE [LARGE SCALE GENOMIC DNA]</scope>
    <source>
        <strain evidence="10 11">DSM 3089</strain>
    </source>
</reference>
<dbReference type="PANTHER" id="PTHR43470">
    <property type="entry name" value="PHOSPHATE TRANSPORT SYSTEM PERMEASE PROTEIN PSTA-RELATED"/>
    <property type="match status" value="1"/>
</dbReference>
<dbReference type="PANTHER" id="PTHR43470:SF3">
    <property type="entry name" value="PHOSPHATE TRANSPORT SYSTEM PERMEASE PROTEIN PSTA-RELATED"/>
    <property type="match status" value="1"/>
</dbReference>
<dbReference type="InterPro" id="IPR000515">
    <property type="entry name" value="MetI-like"/>
</dbReference>
<dbReference type="Proteomes" id="UP000184526">
    <property type="component" value="Unassembled WGS sequence"/>
</dbReference>
<evidence type="ECO:0000313" key="10">
    <source>
        <dbReference type="EMBL" id="SHI03758.1"/>
    </source>
</evidence>
<feature type="transmembrane region" description="Helical" evidence="8">
    <location>
        <begin position="60"/>
        <end position="89"/>
    </location>
</feature>
<feature type="transmembrane region" description="Helical" evidence="8">
    <location>
        <begin position="101"/>
        <end position="125"/>
    </location>
</feature>
<dbReference type="STRING" id="1121306.SAMN02745196_02455"/>
<evidence type="ECO:0000313" key="11">
    <source>
        <dbReference type="Proteomes" id="UP000184526"/>
    </source>
</evidence>
<dbReference type="RefSeq" id="WP_072832311.1">
    <property type="nucleotide sequence ID" value="NZ_FQXP01000010.1"/>
</dbReference>
<comment type="subcellular location">
    <subcellularLocation>
        <location evidence="1 8">Cell membrane</location>
        <topology evidence="1 8">Multi-pass membrane protein</topology>
    </subcellularLocation>
</comment>
<evidence type="ECO:0000259" key="9">
    <source>
        <dbReference type="PROSITE" id="PS50928"/>
    </source>
</evidence>
<evidence type="ECO:0000256" key="1">
    <source>
        <dbReference type="ARBA" id="ARBA00004651"/>
    </source>
</evidence>
<evidence type="ECO:0000256" key="8">
    <source>
        <dbReference type="RuleBase" id="RU363043"/>
    </source>
</evidence>
<keyword evidence="6 8" id="KW-1133">Transmembrane helix</keyword>
<dbReference type="AlphaFoldDB" id="A0A1M5XW61"/>
<keyword evidence="5 8" id="KW-0812">Transmembrane</keyword>
<feature type="transmembrane region" description="Helical" evidence="8">
    <location>
        <begin position="249"/>
        <end position="272"/>
    </location>
</feature>
<evidence type="ECO:0000256" key="6">
    <source>
        <dbReference type="ARBA" id="ARBA00022989"/>
    </source>
</evidence>
<feature type="transmembrane region" description="Helical" evidence="8">
    <location>
        <begin position="131"/>
        <end position="150"/>
    </location>
</feature>
<name>A0A1M5XW61_9CLOT</name>
<keyword evidence="7 8" id="KW-0472">Membrane</keyword>
<evidence type="ECO:0000256" key="4">
    <source>
        <dbReference type="ARBA" id="ARBA00022475"/>
    </source>
</evidence>
<accession>A0A1M5XW61</accession>
<dbReference type="EMBL" id="FQXP01000010">
    <property type="protein sequence ID" value="SHI03758.1"/>
    <property type="molecule type" value="Genomic_DNA"/>
</dbReference>
<keyword evidence="11" id="KW-1185">Reference proteome</keyword>
<dbReference type="NCBIfam" id="TIGR00974">
    <property type="entry name" value="3a0107s02c"/>
    <property type="match status" value="1"/>
</dbReference>